<keyword evidence="1" id="KW-0732">Signal</keyword>
<dbReference type="RefSeq" id="WP_015597310.1">
    <property type="nucleotide sequence ID" value="NC_021172.1"/>
</dbReference>
<proteinExistence type="predicted"/>
<keyword evidence="3" id="KW-1185">Reference proteome</keyword>
<dbReference type="STRING" id="670307.HYPDE_27968"/>
<organism evidence="2 3">
    <name type="scientific">Hyphomicrobium denitrificans 1NES1</name>
    <dbReference type="NCBI Taxonomy" id="670307"/>
    <lineage>
        <taxon>Bacteria</taxon>
        <taxon>Pseudomonadati</taxon>
        <taxon>Pseudomonadota</taxon>
        <taxon>Alphaproteobacteria</taxon>
        <taxon>Hyphomicrobiales</taxon>
        <taxon>Hyphomicrobiaceae</taxon>
        <taxon>Hyphomicrobium</taxon>
    </lineage>
</organism>
<feature type="chain" id="PRO_5004105301" evidence="1">
    <location>
        <begin position="42"/>
        <end position="140"/>
    </location>
</feature>
<dbReference type="EMBL" id="CP005587">
    <property type="protein sequence ID" value="AGK57273.1"/>
    <property type="molecule type" value="Genomic_DNA"/>
</dbReference>
<evidence type="ECO:0000256" key="1">
    <source>
        <dbReference type="SAM" id="SignalP"/>
    </source>
</evidence>
<dbReference type="HOGENOM" id="CLU_1945839_0_0_5"/>
<dbReference type="AlphaFoldDB" id="N0B2Q8"/>
<name>N0B2Q8_9HYPH</name>
<gene>
    <name evidence="2" type="ORF">HYPDE_27968</name>
</gene>
<evidence type="ECO:0000313" key="3">
    <source>
        <dbReference type="Proteomes" id="UP000005952"/>
    </source>
</evidence>
<accession>N0B2Q8</accession>
<reference evidence="2 3" key="1">
    <citation type="journal article" date="2013" name="Genome Announc.">
        <title>Genome sequences for three denitrifying bacterial strains isolated from a uranium- and nitrate-contaminated subsurface environment.</title>
        <authorList>
            <person name="Venkatramanan R."/>
            <person name="Prakash O."/>
            <person name="Woyke T."/>
            <person name="Chain P."/>
            <person name="Goodwin L.A."/>
            <person name="Watson D."/>
            <person name="Brooks S."/>
            <person name="Kostka J.E."/>
            <person name="Green S.J."/>
        </authorList>
    </citation>
    <scope>NUCLEOTIDE SEQUENCE [LARGE SCALE GENOMIC DNA]</scope>
    <source>
        <strain evidence="2 3">1NES1</strain>
    </source>
</reference>
<feature type="signal peptide" evidence="1">
    <location>
        <begin position="1"/>
        <end position="41"/>
    </location>
</feature>
<sequence>MPHTGKLFVCPFLRRYPVRSACFTIAAVALNVLPFSSSASAYESASGPRVRGLGVVSAPVNRLGPTLRPDPLITPDSGWMGSGTAGAVGLGRAGLTPLVPTPAPPAPVVIPTVSTTAPGTGTAKKRTKARGRIILQKPKG</sequence>
<dbReference type="Proteomes" id="UP000005952">
    <property type="component" value="Chromosome"/>
</dbReference>
<protein>
    <submittedName>
        <fullName evidence="2">Uncharacterized protein</fullName>
    </submittedName>
</protein>
<dbReference type="KEGG" id="hdt:HYPDE_27968"/>
<evidence type="ECO:0000313" key="2">
    <source>
        <dbReference type="EMBL" id="AGK57273.1"/>
    </source>
</evidence>